<dbReference type="PANTHER" id="PTHR23505">
    <property type="entry name" value="SPINSTER"/>
    <property type="match status" value="1"/>
</dbReference>
<feature type="transmembrane region" description="Helical" evidence="6">
    <location>
        <begin position="86"/>
        <end position="106"/>
    </location>
</feature>
<sequence>MKPTSAPPVASGSLAGAWTLTVFLCIAMIVSIVDRFALALVIDPIKLRFALSNTQIGQLQGLAFGMFYAVLGIPCGWLADRWSRRWTILLGLLIWGVATAACGLATSFPQLLVARMLVGAGEAALAPAGYAIIHERFPAGKRNAAISLFQVGAVIGSGSAFYVVGGLYDHLKSLGGVSLPVVGALAAWQATFICVALPAIVLLPLLAYALRGERTVSRTAGSSPVDGSMATDGTSLKSFLASNWAFLGTLYVGMSGLLTLNYSLLSWIPTIFGREFHWTPGEIGRPYGLIVLISCAASMLVAGTLADAIQKKASYAATLRIPGVAALIAFPVLGLFYMAQTPVAVLASTAVLHALCTCAVGVAPALIQSQTPAQLRSRVSAIYVLLVNICGLSIAPLLVGFAVDQLPAGGAALRVGVTLVGVLALAISAGLFSTYLLLQSRRSQAPQALDGNLSQSDTQ</sequence>
<dbReference type="InterPro" id="IPR036259">
    <property type="entry name" value="MFS_trans_sf"/>
</dbReference>
<dbReference type="GO" id="GO:0022857">
    <property type="term" value="F:transmembrane transporter activity"/>
    <property type="evidence" value="ECO:0007669"/>
    <property type="project" value="InterPro"/>
</dbReference>
<reference evidence="8" key="1">
    <citation type="journal article" date="2015" name="Genome Announc.">
        <title>Draft Genome Sequence of the Polyhydroxyalkanoate-Producing Bacterium Burkholderia sacchari LMG 19450 Isolated from Brazilian Sugarcane Plantation Soil.</title>
        <authorList>
            <person name="Alexandrino P.M."/>
            <person name="Mendonca T.T."/>
            <person name="Guaman Bautista L.P."/>
            <person name="Cherix J."/>
            <person name="Lozano-Sakalauskas G.C."/>
            <person name="Fujita A."/>
            <person name="Ramos Filho E."/>
            <person name="Long P."/>
            <person name="Padilla G."/>
            <person name="Taciro M.K."/>
            <person name="Gomez J.G."/>
            <person name="Silva L.F."/>
        </authorList>
    </citation>
    <scope>NUCLEOTIDE SEQUENCE</scope>
    <source>
        <strain evidence="8">LMG 19450</strain>
    </source>
</reference>
<feature type="transmembrane region" description="Helical" evidence="6">
    <location>
        <begin position="145"/>
        <end position="168"/>
    </location>
</feature>
<gene>
    <name evidence="8" type="ORF">NH14_020360</name>
</gene>
<dbReference type="InterPro" id="IPR011701">
    <property type="entry name" value="MFS"/>
</dbReference>
<dbReference type="InterPro" id="IPR020846">
    <property type="entry name" value="MFS_dom"/>
</dbReference>
<reference evidence="8" key="2">
    <citation type="submission" date="2020-04" db="EMBL/GenBank/DDBJ databases">
        <authorList>
            <person name="Alexandrino P."/>
            <person name="Mendonca T."/>
            <person name="Guaman L."/>
            <person name="Cherix J."/>
            <person name="Lozano-Sakalauskas G."/>
            <person name="Fujita A."/>
            <person name="Filho E.R."/>
            <person name="Long P."/>
            <person name="Padilla G."/>
            <person name="Taciro M.K."/>
            <person name="Gomez J.G."/>
            <person name="Silva L.F."/>
            <person name="Torres M."/>
        </authorList>
    </citation>
    <scope>NUCLEOTIDE SEQUENCE</scope>
    <source>
        <strain evidence="8">LMG 19450</strain>
    </source>
</reference>
<dbReference type="AlphaFoldDB" id="A0A8T6ZIM7"/>
<keyword evidence="9" id="KW-1185">Reference proteome</keyword>
<evidence type="ECO:0000313" key="8">
    <source>
        <dbReference type="EMBL" id="NLP63479.1"/>
    </source>
</evidence>
<dbReference type="PANTHER" id="PTHR23505:SF79">
    <property type="entry name" value="PROTEIN SPINSTER"/>
    <property type="match status" value="1"/>
</dbReference>
<proteinExistence type="predicted"/>
<organism evidence="8 9">
    <name type="scientific">Paraburkholderia sacchari</name>
    <dbReference type="NCBI Taxonomy" id="159450"/>
    <lineage>
        <taxon>Bacteria</taxon>
        <taxon>Pseudomonadati</taxon>
        <taxon>Pseudomonadota</taxon>
        <taxon>Betaproteobacteria</taxon>
        <taxon>Burkholderiales</taxon>
        <taxon>Burkholderiaceae</taxon>
        <taxon>Paraburkholderia</taxon>
    </lineage>
</organism>
<comment type="caution">
    <text evidence="8">The sequence shown here is derived from an EMBL/GenBank/DDBJ whole genome shotgun (WGS) entry which is preliminary data.</text>
</comment>
<evidence type="ECO:0000259" key="7">
    <source>
        <dbReference type="PROSITE" id="PS50850"/>
    </source>
</evidence>
<protein>
    <submittedName>
        <fullName evidence="8">MFS transporter</fullName>
    </submittedName>
</protein>
<dbReference type="InterPro" id="IPR044770">
    <property type="entry name" value="MFS_spinster-like"/>
</dbReference>
<evidence type="ECO:0000256" key="6">
    <source>
        <dbReference type="SAM" id="Phobius"/>
    </source>
</evidence>
<dbReference type="Pfam" id="PF07690">
    <property type="entry name" value="MFS_1"/>
    <property type="match status" value="1"/>
</dbReference>
<keyword evidence="3 6" id="KW-0812">Transmembrane</keyword>
<evidence type="ECO:0000256" key="4">
    <source>
        <dbReference type="ARBA" id="ARBA00022989"/>
    </source>
</evidence>
<feature type="domain" description="Major facilitator superfamily (MFS) profile" evidence="7">
    <location>
        <begin position="20"/>
        <end position="441"/>
    </location>
</feature>
<keyword evidence="4 6" id="KW-1133">Transmembrane helix</keyword>
<accession>A0A8T6ZIM7</accession>
<comment type="subcellular location">
    <subcellularLocation>
        <location evidence="1">Membrane</location>
        <topology evidence="1">Multi-pass membrane protein</topology>
    </subcellularLocation>
</comment>
<name>A0A8T6ZIM7_9BURK</name>
<feature type="transmembrane region" description="Helical" evidence="6">
    <location>
        <begin position="321"/>
        <end position="339"/>
    </location>
</feature>
<feature type="transmembrane region" description="Helical" evidence="6">
    <location>
        <begin position="188"/>
        <end position="210"/>
    </location>
</feature>
<evidence type="ECO:0000256" key="2">
    <source>
        <dbReference type="ARBA" id="ARBA00022448"/>
    </source>
</evidence>
<feature type="transmembrane region" description="Helical" evidence="6">
    <location>
        <begin position="112"/>
        <end position="133"/>
    </location>
</feature>
<dbReference type="RefSeq" id="WP_152617113.1">
    <property type="nucleotide sequence ID" value="NZ_CADFGF010000005.1"/>
</dbReference>
<evidence type="ECO:0000256" key="5">
    <source>
        <dbReference type="ARBA" id="ARBA00023136"/>
    </source>
</evidence>
<dbReference type="Proteomes" id="UP000030460">
    <property type="component" value="Unassembled WGS sequence"/>
</dbReference>
<keyword evidence="5 6" id="KW-0472">Membrane</keyword>
<dbReference type="EMBL" id="JTDB02000005">
    <property type="protein sequence ID" value="NLP63479.1"/>
    <property type="molecule type" value="Genomic_DNA"/>
</dbReference>
<dbReference type="SUPFAM" id="SSF103473">
    <property type="entry name" value="MFS general substrate transporter"/>
    <property type="match status" value="1"/>
</dbReference>
<evidence type="ECO:0000256" key="3">
    <source>
        <dbReference type="ARBA" id="ARBA00022692"/>
    </source>
</evidence>
<evidence type="ECO:0000313" key="9">
    <source>
        <dbReference type="Proteomes" id="UP000030460"/>
    </source>
</evidence>
<evidence type="ECO:0000256" key="1">
    <source>
        <dbReference type="ARBA" id="ARBA00004141"/>
    </source>
</evidence>
<feature type="transmembrane region" description="Helical" evidence="6">
    <location>
        <begin position="244"/>
        <end position="267"/>
    </location>
</feature>
<dbReference type="Gene3D" id="1.20.1250.20">
    <property type="entry name" value="MFS general substrate transporter like domains"/>
    <property type="match status" value="1"/>
</dbReference>
<feature type="transmembrane region" description="Helical" evidence="6">
    <location>
        <begin position="62"/>
        <end position="79"/>
    </location>
</feature>
<feature type="transmembrane region" description="Helical" evidence="6">
    <location>
        <begin position="287"/>
        <end position="309"/>
    </location>
</feature>
<dbReference type="GO" id="GO:0016020">
    <property type="term" value="C:membrane"/>
    <property type="evidence" value="ECO:0007669"/>
    <property type="project" value="UniProtKB-SubCell"/>
</dbReference>
<feature type="transmembrane region" description="Helical" evidence="6">
    <location>
        <begin position="345"/>
        <end position="367"/>
    </location>
</feature>
<dbReference type="OrthoDB" id="6057322at2"/>
<feature type="transmembrane region" description="Helical" evidence="6">
    <location>
        <begin position="379"/>
        <end position="403"/>
    </location>
</feature>
<keyword evidence="2" id="KW-0813">Transport</keyword>
<dbReference type="PROSITE" id="PS50850">
    <property type="entry name" value="MFS"/>
    <property type="match status" value="1"/>
</dbReference>
<feature type="transmembrane region" description="Helical" evidence="6">
    <location>
        <begin position="415"/>
        <end position="438"/>
    </location>
</feature>
<feature type="transmembrane region" description="Helical" evidence="6">
    <location>
        <begin position="20"/>
        <end position="42"/>
    </location>
</feature>